<evidence type="ECO:0000313" key="2">
    <source>
        <dbReference type="Proteomes" id="UP000735874"/>
    </source>
</evidence>
<comment type="caution">
    <text evidence="1">The sequence shown here is derived from an EMBL/GenBank/DDBJ whole genome shotgun (WGS) entry which is preliminary data.</text>
</comment>
<sequence length="82" mass="9104">RAEGVSSNEVPDDSARGVFEGVLTSDEELDVEPLSSFKKVQSTATVPVMLMSITSKMNATLERAILELLEAYEDRVRREDED</sequence>
<name>A0A8T0YRD7_9STRA</name>
<reference evidence="1" key="1">
    <citation type="submission" date="2018-10" db="EMBL/GenBank/DDBJ databases">
        <title>Effector identification in a new, highly contiguous assembly of the strawberry crown rot pathogen Phytophthora cactorum.</title>
        <authorList>
            <person name="Armitage A.D."/>
            <person name="Nellist C.F."/>
            <person name="Bates H."/>
            <person name="Vickerstaff R.J."/>
            <person name="Harrison R.J."/>
        </authorList>
    </citation>
    <scope>NUCLEOTIDE SEQUENCE</scope>
    <source>
        <strain evidence="1">15-7</strain>
    </source>
</reference>
<gene>
    <name evidence="1" type="ORF">PC113_g18208</name>
</gene>
<feature type="non-terminal residue" evidence="1">
    <location>
        <position position="1"/>
    </location>
</feature>
<dbReference type="AlphaFoldDB" id="A0A8T0YRD7"/>
<dbReference type="Proteomes" id="UP000735874">
    <property type="component" value="Unassembled WGS sequence"/>
</dbReference>
<accession>A0A8T0YRD7</accession>
<proteinExistence type="predicted"/>
<evidence type="ECO:0000313" key="1">
    <source>
        <dbReference type="EMBL" id="KAG2845353.1"/>
    </source>
</evidence>
<dbReference type="EMBL" id="RCMG01000839">
    <property type="protein sequence ID" value="KAG2845353.1"/>
    <property type="molecule type" value="Genomic_DNA"/>
</dbReference>
<organism evidence="1 2">
    <name type="scientific">Phytophthora cactorum</name>
    <dbReference type="NCBI Taxonomy" id="29920"/>
    <lineage>
        <taxon>Eukaryota</taxon>
        <taxon>Sar</taxon>
        <taxon>Stramenopiles</taxon>
        <taxon>Oomycota</taxon>
        <taxon>Peronosporomycetes</taxon>
        <taxon>Peronosporales</taxon>
        <taxon>Peronosporaceae</taxon>
        <taxon>Phytophthora</taxon>
    </lineage>
</organism>
<protein>
    <submittedName>
        <fullName evidence="1">Uncharacterized protein</fullName>
    </submittedName>
</protein>